<reference evidence="4" key="1">
    <citation type="submission" date="2024-01" db="EMBL/GenBank/DDBJ databases">
        <title>First draft genome sequence data of TA4-1, the type strain of Gram-positive actinobacterium Streptomyces chiangmaiensis.</title>
        <authorList>
            <person name="Yasawong M."/>
            <person name="Nantapong N."/>
        </authorList>
    </citation>
    <scope>NUCLEOTIDE SEQUENCE</scope>
    <source>
        <strain evidence="4">TA4-1</strain>
    </source>
</reference>
<dbReference type="Proteomes" id="UP001333996">
    <property type="component" value="Unassembled WGS sequence"/>
</dbReference>
<feature type="signal peptide" evidence="3">
    <location>
        <begin position="1"/>
        <end position="26"/>
    </location>
</feature>
<accession>A0ABU7FHC9</accession>
<evidence type="ECO:0000313" key="5">
    <source>
        <dbReference type="Proteomes" id="UP001333996"/>
    </source>
</evidence>
<keyword evidence="3" id="KW-0732">Signal</keyword>
<evidence type="ECO:0000313" key="4">
    <source>
        <dbReference type="EMBL" id="MED7823027.1"/>
    </source>
</evidence>
<evidence type="ECO:0000256" key="2">
    <source>
        <dbReference type="SAM" id="Phobius"/>
    </source>
</evidence>
<evidence type="ECO:0000256" key="3">
    <source>
        <dbReference type="SAM" id="SignalP"/>
    </source>
</evidence>
<keyword evidence="2" id="KW-0472">Membrane</keyword>
<gene>
    <name evidence="4" type="ORF">VXC91_13795</name>
</gene>
<feature type="chain" id="PRO_5047181087" description="DUF916 domain-containing protein" evidence="3">
    <location>
        <begin position="27"/>
        <end position="315"/>
    </location>
</feature>
<sequence length="315" mass="32021">MPYARLALSLSVATLGLLGAAPSASADGGWSVEPATGGAGGRPYVYAEGEPGTVLQDAVSVLNPGSEPLTVRLSGADADDTADGGFTVRTRPVDTGAWIAFARTTGGRRAAVHAVSVTVPARTRADVPFSLTVPGGAVPGDHPGAIVASAGGRSTAVRVQLRVGGLALSALTVEHVRVREGRVTYELVNRGTTVLAPRLAVRVDGVLGRVLDRAPRALPLELLPGCRVRLTEPWPHQPALDVVDVTLTVTAAGGARGSASASARFVPWGTVAAATAGLLAAVGAGAVVRHRRRRPPERDAGDRTCTEAELTGAGT</sequence>
<proteinExistence type="predicted"/>
<dbReference type="EMBL" id="JAYWVC010000034">
    <property type="protein sequence ID" value="MED7823027.1"/>
    <property type="molecule type" value="Genomic_DNA"/>
</dbReference>
<keyword evidence="2" id="KW-1133">Transmembrane helix</keyword>
<keyword evidence="2" id="KW-0812">Transmembrane</keyword>
<feature type="compositionally biased region" description="Basic and acidic residues" evidence="1">
    <location>
        <begin position="296"/>
        <end position="306"/>
    </location>
</feature>
<keyword evidence="5" id="KW-1185">Reference proteome</keyword>
<organism evidence="4 5">
    <name type="scientific">Streptomyces chiangmaiensis</name>
    <dbReference type="NCBI Taxonomy" id="766497"/>
    <lineage>
        <taxon>Bacteria</taxon>
        <taxon>Bacillati</taxon>
        <taxon>Actinomycetota</taxon>
        <taxon>Actinomycetes</taxon>
        <taxon>Kitasatosporales</taxon>
        <taxon>Streptomycetaceae</taxon>
        <taxon>Streptomyces</taxon>
    </lineage>
</organism>
<name>A0ABU7FHC9_9ACTN</name>
<feature type="region of interest" description="Disordered" evidence="1">
    <location>
        <begin position="290"/>
        <end position="315"/>
    </location>
</feature>
<comment type="caution">
    <text evidence="4">The sequence shown here is derived from an EMBL/GenBank/DDBJ whole genome shotgun (WGS) entry which is preliminary data.</text>
</comment>
<feature type="transmembrane region" description="Helical" evidence="2">
    <location>
        <begin position="265"/>
        <end position="288"/>
    </location>
</feature>
<evidence type="ECO:0000256" key="1">
    <source>
        <dbReference type="SAM" id="MobiDB-lite"/>
    </source>
</evidence>
<dbReference type="RefSeq" id="WP_329507450.1">
    <property type="nucleotide sequence ID" value="NZ_BAAAYZ010000078.1"/>
</dbReference>
<protein>
    <recommendedName>
        <fullName evidence="6">DUF916 domain-containing protein</fullName>
    </recommendedName>
</protein>
<evidence type="ECO:0008006" key="6">
    <source>
        <dbReference type="Google" id="ProtNLM"/>
    </source>
</evidence>